<evidence type="ECO:0000313" key="6">
    <source>
        <dbReference type="Proteomes" id="UP000324781"/>
    </source>
</evidence>
<dbReference type="InterPro" id="IPR051081">
    <property type="entry name" value="HTH_MetalResp_TranReg"/>
</dbReference>
<dbReference type="OrthoDB" id="9798835at2"/>
<keyword evidence="1" id="KW-0805">Transcription regulation</keyword>
<dbReference type="InterPro" id="IPR036390">
    <property type="entry name" value="WH_DNA-bd_sf"/>
</dbReference>
<sequence>MDLIEIFKALGDENRIRILNLLIRQELCVCEIETVLDMTQSNASRHLNKLKTSGIITSEKKSQWVYYRVDNKFIEENNLLYEFIKNKMAENTQLLRDIETLKKYKNSNFTCEQLREDKSQVLKYLREQCNNN</sequence>
<accession>A0A1M6KMI5</accession>
<dbReference type="GO" id="GO:0003677">
    <property type="term" value="F:DNA binding"/>
    <property type="evidence" value="ECO:0007669"/>
    <property type="project" value="UniProtKB-KW"/>
</dbReference>
<dbReference type="EMBL" id="FQZP01000086">
    <property type="protein sequence ID" value="SHJ60096.1"/>
    <property type="molecule type" value="Genomic_DNA"/>
</dbReference>
<dbReference type="PROSITE" id="PS50987">
    <property type="entry name" value="HTH_ARSR_2"/>
    <property type="match status" value="1"/>
</dbReference>
<keyword evidence="6" id="KW-1185">Reference proteome</keyword>
<dbReference type="InterPro" id="IPR011991">
    <property type="entry name" value="ArsR-like_HTH"/>
</dbReference>
<dbReference type="NCBIfam" id="NF033788">
    <property type="entry name" value="HTH_metalloreg"/>
    <property type="match status" value="1"/>
</dbReference>
<dbReference type="GO" id="GO:0003700">
    <property type="term" value="F:DNA-binding transcription factor activity"/>
    <property type="evidence" value="ECO:0007669"/>
    <property type="project" value="InterPro"/>
</dbReference>
<dbReference type="PANTHER" id="PTHR33154:SF18">
    <property type="entry name" value="ARSENICAL RESISTANCE OPERON REPRESSOR"/>
    <property type="match status" value="1"/>
</dbReference>
<protein>
    <submittedName>
        <fullName evidence="5">Transcriptional regulator, ArsR family</fullName>
    </submittedName>
</protein>
<evidence type="ECO:0000256" key="2">
    <source>
        <dbReference type="ARBA" id="ARBA00023125"/>
    </source>
</evidence>
<name>A0A1M6KMI5_9FIRM</name>
<feature type="domain" description="HTH arsR-type" evidence="4">
    <location>
        <begin position="1"/>
        <end position="91"/>
    </location>
</feature>
<evidence type="ECO:0000313" key="5">
    <source>
        <dbReference type="EMBL" id="SHJ60096.1"/>
    </source>
</evidence>
<dbReference type="SUPFAM" id="SSF46785">
    <property type="entry name" value="Winged helix' DNA-binding domain"/>
    <property type="match status" value="1"/>
</dbReference>
<dbReference type="RefSeq" id="WP_003519130.1">
    <property type="nucleotide sequence ID" value="NZ_FQZP01000086.1"/>
</dbReference>
<evidence type="ECO:0000256" key="1">
    <source>
        <dbReference type="ARBA" id="ARBA00023015"/>
    </source>
</evidence>
<dbReference type="PRINTS" id="PR00778">
    <property type="entry name" value="HTHARSR"/>
</dbReference>
<dbReference type="PANTHER" id="PTHR33154">
    <property type="entry name" value="TRANSCRIPTIONAL REGULATOR, ARSR FAMILY"/>
    <property type="match status" value="1"/>
</dbReference>
<dbReference type="Proteomes" id="UP000324781">
    <property type="component" value="Unassembled WGS sequence"/>
</dbReference>
<dbReference type="CDD" id="cd00090">
    <property type="entry name" value="HTH_ARSR"/>
    <property type="match status" value="1"/>
</dbReference>
<proteinExistence type="predicted"/>
<dbReference type="Gene3D" id="1.10.10.10">
    <property type="entry name" value="Winged helix-like DNA-binding domain superfamily/Winged helix DNA-binding domain"/>
    <property type="match status" value="1"/>
</dbReference>
<dbReference type="InterPro" id="IPR036388">
    <property type="entry name" value="WH-like_DNA-bd_sf"/>
</dbReference>
<dbReference type="SMART" id="SM00418">
    <property type="entry name" value="HTH_ARSR"/>
    <property type="match status" value="1"/>
</dbReference>
<reference evidence="5 6" key="1">
    <citation type="submission" date="2016-11" db="EMBL/GenBank/DDBJ databases">
        <authorList>
            <person name="Varghese N."/>
            <person name="Submissions S."/>
        </authorList>
    </citation>
    <scope>NUCLEOTIDE SEQUENCE [LARGE SCALE GENOMIC DNA]</scope>
    <source>
        <strain evidence="5 6">DSM 19027</strain>
    </source>
</reference>
<keyword evidence="2" id="KW-0238">DNA-binding</keyword>
<keyword evidence="3" id="KW-0804">Transcription</keyword>
<evidence type="ECO:0000259" key="4">
    <source>
        <dbReference type="PROSITE" id="PS50987"/>
    </source>
</evidence>
<gene>
    <name evidence="5" type="ORF">SAMN05444373_10862</name>
</gene>
<dbReference type="AlphaFoldDB" id="A0A1M6KMI5"/>
<dbReference type="Pfam" id="PF01022">
    <property type="entry name" value="HTH_5"/>
    <property type="match status" value="1"/>
</dbReference>
<dbReference type="GeneID" id="35805386"/>
<evidence type="ECO:0000256" key="3">
    <source>
        <dbReference type="ARBA" id="ARBA00023163"/>
    </source>
</evidence>
<organism evidence="5 6">
    <name type="scientific">Thermoclostridium caenicola</name>
    <dbReference type="NCBI Taxonomy" id="659425"/>
    <lineage>
        <taxon>Bacteria</taxon>
        <taxon>Bacillati</taxon>
        <taxon>Bacillota</taxon>
        <taxon>Clostridia</taxon>
        <taxon>Eubacteriales</taxon>
        <taxon>Oscillospiraceae</taxon>
        <taxon>Thermoclostridium</taxon>
    </lineage>
</organism>
<dbReference type="InterPro" id="IPR001845">
    <property type="entry name" value="HTH_ArsR_DNA-bd_dom"/>
</dbReference>